<evidence type="ECO:0000256" key="3">
    <source>
        <dbReference type="ARBA" id="ARBA00022692"/>
    </source>
</evidence>
<keyword evidence="9" id="KW-1185">Reference proteome</keyword>
<dbReference type="InterPro" id="IPR036259">
    <property type="entry name" value="MFS_trans_sf"/>
</dbReference>
<comment type="caution">
    <text evidence="8">The sequence shown here is derived from an EMBL/GenBank/DDBJ whole genome shotgun (WGS) entry which is preliminary data.</text>
</comment>
<dbReference type="SUPFAM" id="SSF103473">
    <property type="entry name" value="MFS general substrate transporter"/>
    <property type="match status" value="1"/>
</dbReference>
<dbReference type="PANTHER" id="PTHR48022">
    <property type="entry name" value="PLASTIDIC GLUCOSE TRANSPORTER 4"/>
    <property type="match status" value="1"/>
</dbReference>
<dbReference type="OrthoDB" id="3743179at2759"/>
<dbReference type="InterPro" id="IPR005828">
    <property type="entry name" value="MFS_sugar_transport-like"/>
</dbReference>
<evidence type="ECO:0000256" key="5">
    <source>
        <dbReference type="ARBA" id="ARBA00023136"/>
    </source>
</evidence>
<comment type="subcellular location">
    <subcellularLocation>
        <location evidence="1">Membrane</location>
        <topology evidence="1">Multi-pass membrane protein</topology>
    </subcellularLocation>
</comment>
<keyword evidence="5 6" id="KW-0472">Membrane</keyword>
<evidence type="ECO:0000256" key="2">
    <source>
        <dbReference type="ARBA" id="ARBA00010992"/>
    </source>
</evidence>
<keyword evidence="4 6" id="KW-1133">Transmembrane helix</keyword>
<feature type="transmembrane region" description="Helical" evidence="6">
    <location>
        <begin position="93"/>
        <end position="114"/>
    </location>
</feature>
<evidence type="ECO:0000256" key="6">
    <source>
        <dbReference type="SAM" id="Phobius"/>
    </source>
</evidence>
<feature type="transmembrane region" description="Helical" evidence="6">
    <location>
        <begin position="121"/>
        <end position="148"/>
    </location>
</feature>
<dbReference type="InterPro" id="IPR020846">
    <property type="entry name" value="MFS_dom"/>
</dbReference>
<sequence>MAVPIDVKSEEATKEYVSNKTNHVQTTSNASKHESPGLLELWKHNRFLVFLLPVNFGFELALVGNIIAIPAFLDRFSVTTASGVVEITARDQQVLNAATTVGIFVAAFTAGIIADRFGRRMVVLAGYLLHIAGIFVQGFCSSIMMLFGSRLLSRLGYGLGHALAPVYVAEIVPDNLRAIVCLVYIVQQFVGANFVAGYLPYYFTPAGVNNPVGIAQASYAIQLLSNLVSLFLVDRIGRRPMIVWGTIAITSLLLLTGGLDTLSSNRVALKAVVAFMSLWGFLLQLTLAQSRTRWVEKPRLRGYGRKRICSTLCLTLRLRVWLPNSFPF</sequence>
<evidence type="ECO:0000313" key="9">
    <source>
        <dbReference type="Proteomes" id="UP000651452"/>
    </source>
</evidence>
<dbReference type="GO" id="GO:0016020">
    <property type="term" value="C:membrane"/>
    <property type="evidence" value="ECO:0007669"/>
    <property type="project" value="UniProtKB-SubCell"/>
</dbReference>
<feature type="transmembrane region" description="Helical" evidence="6">
    <location>
        <begin position="179"/>
        <end position="201"/>
    </location>
</feature>
<dbReference type="GO" id="GO:0005351">
    <property type="term" value="F:carbohydrate:proton symporter activity"/>
    <property type="evidence" value="ECO:0007669"/>
    <property type="project" value="TreeGrafter"/>
</dbReference>
<dbReference type="EMBL" id="RZGK01000007">
    <property type="protein sequence ID" value="KAF9697789.1"/>
    <property type="molecule type" value="Genomic_DNA"/>
</dbReference>
<reference evidence="8" key="1">
    <citation type="submission" date="2018-12" db="EMBL/GenBank/DDBJ databases">
        <authorList>
            <person name="Syme R.A."/>
            <person name="Farfan-Caceres L."/>
            <person name="Lichtenzveig J."/>
        </authorList>
    </citation>
    <scope>NUCLEOTIDE SEQUENCE</scope>
    <source>
        <strain evidence="8">Al4</strain>
    </source>
</reference>
<dbReference type="PROSITE" id="PS50850">
    <property type="entry name" value="MFS"/>
    <property type="match status" value="1"/>
</dbReference>
<feature type="transmembrane region" description="Helical" evidence="6">
    <location>
        <begin position="154"/>
        <end position="172"/>
    </location>
</feature>
<dbReference type="PROSITE" id="PS00216">
    <property type="entry name" value="SUGAR_TRANSPORT_1"/>
    <property type="match status" value="2"/>
</dbReference>
<proteinExistence type="inferred from homology"/>
<dbReference type="Gene3D" id="1.20.1250.20">
    <property type="entry name" value="MFS general substrate transporter like domains"/>
    <property type="match status" value="2"/>
</dbReference>
<evidence type="ECO:0000256" key="4">
    <source>
        <dbReference type="ARBA" id="ARBA00022989"/>
    </source>
</evidence>
<reference evidence="8" key="2">
    <citation type="submission" date="2020-09" db="EMBL/GenBank/DDBJ databases">
        <title>Reference genome assembly for Australian Ascochyta lentis isolate Al4.</title>
        <authorList>
            <person name="Lee R.C."/>
            <person name="Farfan-Caceres L.M."/>
            <person name="Debler J.W."/>
            <person name="Williams A.H."/>
            <person name="Henares B.M."/>
        </authorList>
    </citation>
    <scope>NUCLEOTIDE SEQUENCE</scope>
    <source>
        <strain evidence="8">Al4</strain>
    </source>
</reference>
<accession>A0A8H7J4M4</accession>
<feature type="transmembrane region" description="Helical" evidence="6">
    <location>
        <begin position="47"/>
        <end position="73"/>
    </location>
</feature>
<evidence type="ECO:0000259" key="7">
    <source>
        <dbReference type="PROSITE" id="PS50850"/>
    </source>
</evidence>
<dbReference type="Proteomes" id="UP000651452">
    <property type="component" value="Unassembled WGS sequence"/>
</dbReference>
<evidence type="ECO:0000256" key="1">
    <source>
        <dbReference type="ARBA" id="ARBA00004141"/>
    </source>
</evidence>
<feature type="transmembrane region" description="Helical" evidence="6">
    <location>
        <begin position="271"/>
        <end position="288"/>
    </location>
</feature>
<feature type="domain" description="Major facilitator superfamily (MFS) profile" evidence="7">
    <location>
        <begin position="45"/>
        <end position="328"/>
    </location>
</feature>
<name>A0A8H7J4M4_9PLEO</name>
<organism evidence="8 9">
    <name type="scientific">Ascochyta lentis</name>
    <dbReference type="NCBI Taxonomy" id="205686"/>
    <lineage>
        <taxon>Eukaryota</taxon>
        <taxon>Fungi</taxon>
        <taxon>Dikarya</taxon>
        <taxon>Ascomycota</taxon>
        <taxon>Pezizomycotina</taxon>
        <taxon>Dothideomycetes</taxon>
        <taxon>Pleosporomycetidae</taxon>
        <taxon>Pleosporales</taxon>
        <taxon>Pleosporineae</taxon>
        <taxon>Didymellaceae</taxon>
        <taxon>Ascochyta</taxon>
    </lineage>
</organism>
<dbReference type="InterPro" id="IPR005829">
    <property type="entry name" value="Sugar_transporter_CS"/>
</dbReference>
<dbReference type="AlphaFoldDB" id="A0A8H7J4M4"/>
<dbReference type="InterPro" id="IPR050360">
    <property type="entry name" value="MFS_Sugar_Transporters"/>
</dbReference>
<feature type="transmembrane region" description="Helical" evidence="6">
    <location>
        <begin position="240"/>
        <end position="259"/>
    </location>
</feature>
<dbReference type="Pfam" id="PF00083">
    <property type="entry name" value="Sugar_tr"/>
    <property type="match status" value="1"/>
</dbReference>
<feature type="transmembrane region" description="Helical" evidence="6">
    <location>
        <begin position="213"/>
        <end position="233"/>
    </location>
</feature>
<comment type="similarity">
    <text evidence="2">Belongs to the major facilitator superfamily. Sugar transporter (TC 2.A.1.1) family.</text>
</comment>
<dbReference type="PANTHER" id="PTHR48022:SF57">
    <property type="entry name" value="MALTOSE TRANSPORTER, PUTATIVE (AFU_ORTHOLOGUE AFUA_4G00150)-RELATED"/>
    <property type="match status" value="1"/>
</dbReference>
<gene>
    <name evidence="8" type="ORF">EKO04_004004</name>
</gene>
<keyword evidence="3 6" id="KW-0812">Transmembrane</keyword>
<protein>
    <recommendedName>
        <fullName evidence="7">Major facilitator superfamily (MFS) profile domain-containing protein</fullName>
    </recommendedName>
</protein>
<evidence type="ECO:0000313" key="8">
    <source>
        <dbReference type="EMBL" id="KAF9697789.1"/>
    </source>
</evidence>